<proteinExistence type="predicted"/>
<dbReference type="GO" id="GO:0005829">
    <property type="term" value="C:cytosol"/>
    <property type="evidence" value="ECO:0007669"/>
    <property type="project" value="UniProtKB-ARBA"/>
</dbReference>
<evidence type="ECO:0000259" key="2">
    <source>
        <dbReference type="PROSITE" id="PS51857"/>
    </source>
</evidence>
<dbReference type="InterPro" id="IPR012340">
    <property type="entry name" value="NA-bd_OB-fold"/>
</dbReference>
<reference evidence="3" key="1">
    <citation type="submission" date="2024-05" db="EMBL/GenBank/DDBJ databases">
        <title>Planctomycetes of the genus Singulisphaera possess chitinolytic capabilities.</title>
        <authorList>
            <person name="Ivanova A."/>
        </authorList>
    </citation>
    <scope>NUCLEOTIDE SEQUENCE</scope>
    <source>
        <strain evidence="3">Ch08T</strain>
    </source>
</reference>
<feature type="region of interest" description="Disordered" evidence="1">
    <location>
        <begin position="167"/>
        <end position="187"/>
    </location>
</feature>
<sequence length="187" mass="21270">MRLPLQITFHNLSRSDEIEARIREEAERLDEVYDRIMSGRIVVDVPHRHHKEGNLYQVRIDLKVPGEEIVVKHDPAEHSEHRVLDLAIRDAFGEARRRLEEHARIERGQVKGHASLPHARVAWLSPESGSGFLATPDGREIYFHKHSVLEGGFPDLEVGMEVRFVEEQGEKGPQASTVQPVGRHGGH</sequence>
<name>A0AAU7CCC6_9BACT</name>
<dbReference type="SUPFAM" id="SSF50249">
    <property type="entry name" value="Nucleic acid-binding proteins"/>
    <property type="match status" value="1"/>
</dbReference>
<feature type="domain" description="CSD" evidence="2">
    <location>
        <begin position="116"/>
        <end position="180"/>
    </location>
</feature>
<dbReference type="InterPro" id="IPR011129">
    <property type="entry name" value="CSD"/>
</dbReference>
<evidence type="ECO:0000313" key="3">
    <source>
        <dbReference type="EMBL" id="XBH02894.1"/>
    </source>
</evidence>
<evidence type="ECO:0000256" key="1">
    <source>
        <dbReference type="SAM" id="MobiDB-lite"/>
    </source>
</evidence>
<dbReference type="InterPro" id="IPR003489">
    <property type="entry name" value="RHF/RaiA"/>
</dbReference>
<dbReference type="SMART" id="SM00357">
    <property type="entry name" value="CSP"/>
    <property type="match status" value="1"/>
</dbReference>
<dbReference type="Gene3D" id="2.40.50.140">
    <property type="entry name" value="Nucleic acid-binding proteins"/>
    <property type="match status" value="1"/>
</dbReference>
<dbReference type="SUPFAM" id="SSF69754">
    <property type="entry name" value="Ribosome binding protein Y (YfiA homologue)"/>
    <property type="match status" value="1"/>
</dbReference>
<dbReference type="GO" id="GO:0003676">
    <property type="term" value="F:nucleic acid binding"/>
    <property type="evidence" value="ECO:0007669"/>
    <property type="project" value="InterPro"/>
</dbReference>
<dbReference type="Pfam" id="PF00313">
    <property type="entry name" value="CSD"/>
    <property type="match status" value="1"/>
</dbReference>
<dbReference type="InterPro" id="IPR036567">
    <property type="entry name" value="RHF-like"/>
</dbReference>
<protein>
    <submittedName>
        <fullName evidence="3">HPF/RaiA family ribosome-associated protein</fullName>
    </submittedName>
</protein>
<dbReference type="EMBL" id="CP155447">
    <property type="protein sequence ID" value="XBH02894.1"/>
    <property type="molecule type" value="Genomic_DNA"/>
</dbReference>
<gene>
    <name evidence="3" type="ORF">V5E97_31975</name>
</gene>
<dbReference type="AlphaFoldDB" id="A0AAU7CCC6"/>
<dbReference type="RefSeq" id="WP_406695635.1">
    <property type="nucleotide sequence ID" value="NZ_CP155447.1"/>
</dbReference>
<dbReference type="Pfam" id="PF02482">
    <property type="entry name" value="Ribosomal_S30AE"/>
    <property type="match status" value="1"/>
</dbReference>
<dbReference type="PROSITE" id="PS51857">
    <property type="entry name" value="CSD_2"/>
    <property type="match status" value="1"/>
</dbReference>
<organism evidence="3">
    <name type="scientific">Singulisphaera sp. Ch08</name>
    <dbReference type="NCBI Taxonomy" id="3120278"/>
    <lineage>
        <taxon>Bacteria</taxon>
        <taxon>Pseudomonadati</taxon>
        <taxon>Planctomycetota</taxon>
        <taxon>Planctomycetia</taxon>
        <taxon>Isosphaerales</taxon>
        <taxon>Isosphaeraceae</taxon>
        <taxon>Singulisphaera</taxon>
    </lineage>
</organism>
<dbReference type="InterPro" id="IPR002059">
    <property type="entry name" value="CSP_DNA-bd"/>
</dbReference>
<dbReference type="Gene3D" id="3.30.160.100">
    <property type="entry name" value="Ribosome hibernation promotion factor-like"/>
    <property type="match status" value="1"/>
</dbReference>
<accession>A0AAU7CCC6</accession>